<name>A0A1J1IU96_9DIPT</name>
<proteinExistence type="predicted"/>
<keyword evidence="3" id="KW-1185">Reference proteome</keyword>
<gene>
    <name evidence="2" type="ORF">CLUMA_CG015485</name>
</gene>
<reference evidence="2 3" key="1">
    <citation type="submission" date="2015-04" db="EMBL/GenBank/DDBJ databases">
        <authorList>
            <person name="Syromyatnikov M.Y."/>
            <person name="Popov V.N."/>
        </authorList>
    </citation>
    <scope>NUCLEOTIDE SEQUENCE [LARGE SCALE GENOMIC DNA]</scope>
</reference>
<keyword evidence="1" id="KW-0732">Signal</keyword>
<dbReference type="AlphaFoldDB" id="A0A1J1IU96"/>
<dbReference type="EMBL" id="CVRI01000057">
    <property type="protein sequence ID" value="CRL02113.1"/>
    <property type="molecule type" value="Genomic_DNA"/>
</dbReference>
<feature type="chain" id="PRO_5012227351" evidence="1">
    <location>
        <begin position="20"/>
        <end position="103"/>
    </location>
</feature>
<feature type="signal peptide" evidence="1">
    <location>
        <begin position="1"/>
        <end position="19"/>
    </location>
</feature>
<dbReference type="Proteomes" id="UP000183832">
    <property type="component" value="Unassembled WGS sequence"/>
</dbReference>
<evidence type="ECO:0000256" key="1">
    <source>
        <dbReference type="SAM" id="SignalP"/>
    </source>
</evidence>
<evidence type="ECO:0000313" key="2">
    <source>
        <dbReference type="EMBL" id="CRL02113.1"/>
    </source>
</evidence>
<protein>
    <submittedName>
        <fullName evidence="2">CLUMA_CG015485, isoform A</fullName>
    </submittedName>
</protein>
<accession>A0A1J1IU96</accession>
<evidence type="ECO:0000313" key="3">
    <source>
        <dbReference type="Proteomes" id="UP000183832"/>
    </source>
</evidence>
<sequence length="103" mass="12068">MTLMPVSIILRIFLRIIKLTYLTSHQGLDSFRFRFKSSHPSKSSQKNFSSRVKKFLTSVKNRKDKSLQQNILPPVSSEENVELSSFVFEQIALRVLRIQQNRK</sequence>
<organism evidence="2 3">
    <name type="scientific">Clunio marinus</name>
    <dbReference type="NCBI Taxonomy" id="568069"/>
    <lineage>
        <taxon>Eukaryota</taxon>
        <taxon>Metazoa</taxon>
        <taxon>Ecdysozoa</taxon>
        <taxon>Arthropoda</taxon>
        <taxon>Hexapoda</taxon>
        <taxon>Insecta</taxon>
        <taxon>Pterygota</taxon>
        <taxon>Neoptera</taxon>
        <taxon>Endopterygota</taxon>
        <taxon>Diptera</taxon>
        <taxon>Nematocera</taxon>
        <taxon>Chironomoidea</taxon>
        <taxon>Chironomidae</taxon>
        <taxon>Clunio</taxon>
    </lineage>
</organism>